<dbReference type="AlphaFoldDB" id="A0A816IIW2"/>
<protein>
    <submittedName>
        <fullName evidence="1">(rape) hypothetical protein</fullName>
    </submittedName>
</protein>
<sequence>MMTATEHHLSVSTSILTTSLSKLNQMPTSLSMLFWETRLTFGVPELFPNQKHGFGVI</sequence>
<reference evidence="1" key="1">
    <citation type="submission" date="2021-01" db="EMBL/GenBank/DDBJ databases">
        <authorList>
            <consortium name="Genoscope - CEA"/>
            <person name="William W."/>
        </authorList>
    </citation>
    <scope>NUCLEOTIDE SEQUENCE</scope>
</reference>
<organism evidence="1">
    <name type="scientific">Brassica napus</name>
    <name type="common">Rape</name>
    <dbReference type="NCBI Taxonomy" id="3708"/>
    <lineage>
        <taxon>Eukaryota</taxon>
        <taxon>Viridiplantae</taxon>
        <taxon>Streptophyta</taxon>
        <taxon>Embryophyta</taxon>
        <taxon>Tracheophyta</taxon>
        <taxon>Spermatophyta</taxon>
        <taxon>Magnoliopsida</taxon>
        <taxon>eudicotyledons</taxon>
        <taxon>Gunneridae</taxon>
        <taxon>Pentapetalae</taxon>
        <taxon>rosids</taxon>
        <taxon>malvids</taxon>
        <taxon>Brassicales</taxon>
        <taxon>Brassicaceae</taxon>
        <taxon>Brassiceae</taxon>
        <taxon>Brassica</taxon>
    </lineage>
</organism>
<name>A0A816IIW2_BRANA</name>
<dbReference type="Proteomes" id="UP001295469">
    <property type="component" value="Chromosome C03"/>
</dbReference>
<dbReference type="EMBL" id="HG994367">
    <property type="protein sequence ID" value="CAF1704932.1"/>
    <property type="molecule type" value="Genomic_DNA"/>
</dbReference>
<evidence type="ECO:0000313" key="1">
    <source>
        <dbReference type="EMBL" id="CAF1704932.1"/>
    </source>
</evidence>
<gene>
    <name evidence="1" type="ORF">DARMORV10_C03P49250.1</name>
</gene>
<dbReference type="Gramene" id="CDX75943">
    <property type="protein sequence ID" value="CDX75943"/>
    <property type="gene ID" value="GSBRNA2T00123971001"/>
</dbReference>
<accession>A0A816IIW2</accession>
<proteinExistence type="predicted"/>